<dbReference type="EMBL" id="JAGGLR010000002">
    <property type="protein sequence ID" value="MBP2060061.1"/>
    <property type="molecule type" value="Genomic_DNA"/>
</dbReference>
<dbReference type="Proteomes" id="UP000756710">
    <property type="component" value="Unassembled WGS sequence"/>
</dbReference>
<dbReference type="SUPFAM" id="SSF54427">
    <property type="entry name" value="NTF2-like"/>
    <property type="match status" value="1"/>
</dbReference>
<evidence type="ECO:0000259" key="1">
    <source>
        <dbReference type="Pfam" id="PF12680"/>
    </source>
</evidence>
<evidence type="ECO:0000313" key="3">
    <source>
        <dbReference type="Proteomes" id="UP000756710"/>
    </source>
</evidence>
<protein>
    <submittedName>
        <fullName evidence="2">Ketosteroid isomerase-like protein</fullName>
    </submittedName>
</protein>
<accession>A0ABS4ML99</accession>
<dbReference type="Pfam" id="PF12680">
    <property type="entry name" value="SnoaL_2"/>
    <property type="match status" value="1"/>
</dbReference>
<dbReference type="PANTHER" id="PTHR41252:SF1">
    <property type="entry name" value="BLR2505 PROTEIN"/>
    <property type="match status" value="1"/>
</dbReference>
<feature type="domain" description="SnoaL-like" evidence="1">
    <location>
        <begin position="16"/>
        <end position="128"/>
    </location>
</feature>
<dbReference type="RefSeq" id="WP_078957054.1">
    <property type="nucleotide sequence ID" value="NZ_BAABDR010000055.1"/>
</dbReference>
<evidence type="ECO:0000313" key="2">
    <source>
        <dbReference type="EMBL" id="MBP2060061.1"/>
    </source>
</evidence>
<dbReference type="PANTHER" id="PTHR41252">
    <property type="entry name" value="BLR2505 PROTEIN"/>
    <property type="match status" value="1"/>
</dbReference>
<comment type="caution">
    <text evidence="2">The sequence shown here is derived from an EMBL/GenBank/DDBJ whole genome shotgun (WGS) entry which is preliminary data.</text>
</comment>
<dbReference type="InterPro" id="IPR037401">
    <property type="entry name" value="SnoaL-like"/>
</dbReference>
<organism evidence="2 3">
    <name type="scientific">Streptomyces iranensis</name>
    <dbReference type="NCBI Taxonomy" id="576784"/>
    <lineage>
        <taxon>Bacteria</taxon>
        <taxon>Bacillati</taxon>
        <taxon>Actinomycetota</taxon>
        <taxon>Actinomycetes</taxon>
        <taxon>Kitasatosporales</taxon>
        <taxon>Streptomycetaceae</taxon>
        <taxon>Streptomyces</taxon>
        <taxon>Streptomyces violaceusniger group</taxon>
    </lineage>
</organism>
<dbReference type="Gene3D" id="3.10.450.50">
    <property type="match status" value="1"/>
</dbReference>
<reference evidence="2 3" key="1">
    <citation type="submission" date="2021-03" db="EMBL/GenBank/DDBJ databases">
        <title>Genomic Encyclopedia of Type Strains, Phase IV (KMG-IV): sequencing the most valuable type-strain genomes for metagenomic binning, comparative biology and taxonomic classification.</title>
        <authorList>
            <person name="Goeker M."/>
        </authorList>
    </citation>
    <scope>NUCLEOTIDE SEQUENCE [LARGE SCALE GENOMIC DNA]</scope>
    <source>
        <strain evidence="2 3">DSM 41954</strain>
    </source>
</reference>
<gene>
    <name evidence="2" type="ORF">J2Z30_001059</name>
</gene>
<dbReference type="InterPro" id="IPR032710">
    <property type="entry name" value="NTF2-like_dom_sf"/>
</dbReference>
<name>A0ABS4ML99_9ACTN</name>
<sequence>MPQSHMSQSQRNQRIVQDAWKAFAGHDADQISAVLTEDAEWLAPPGNATAVALDGPSHMVGKKAIVRFLAEDFTRFFVRDVAVTFHGFYADGDRVIVEETMTATLANGNHYANDYCFVFELRDGLIHRVREYMDTARGHRMVFGELPAQ</sequence>
<keyword evidence="3" id="KW-1185">Reference proteome</keyword>
<proteinExistence type="predicted"/>